<gene>
    <name evidence="2" type="ORF">CIT26_02595</name>
</gene>
<organism evidence="2 3">
    <name type="scientific">Mesorhizobium temperatum</name>
    <dbReference type="NCBI Taxonomy" id="241416"/>
    <lineage>
        <taxon>Bacteria</taxon>
        <taxon>Pseudomonadati</taxon>
        <taxon>Pseudomonadota</taxon>
        <taxon>Alphaproteobacteria</taxon>
        <taxon>Hyphomicrobiales</taxon>
        <taxon>Phyllobacteriaceae</taxon>
        <taxon>Mesorhizobium</taxon>
    </lineage>
</organism>
<feature type="transmembrane region" description="Helical" evidence="1">
    <location>
        <begin position="21"/>
        <end position="43"/>
    </location>
</feature>
<comment type="caution">
    <text evidence="2">The sequence shown here is derived from an EMBL/GenBank/DDBJ whole genome shotgun (WGS) entry which is preliminary data.</text>
</comment>
<dbReference type="EMBL" id="NPKJ01000013">
    <property type="protein sequence ID" value="PAQ11883.1"/>
    <property type="molecule type" value="Genomic_DNA"/>
</dbReference>
<proteinExistence type="predicted"/>
<dbReference type="Proteomes" id="UP000216442">
    <property type="component" value="Unassembled WGS sequence"/>
</dbReference>
<evidence type="ECO:0000313" key="2">
    <source>
        <dbReference type="EMBL" id="PAQ11883.1"/>
    </source>
</evidence>
<reference evidence="2 3" key="1">
    <citation type="submission" date="2017-08" db="EMBL/GenBank/DDBJ databases">
        <title>Mesorhizobium wenxinae sp. nov., a novel rhizobial species isolated from root nodules of chickpea (Cicer arietinum L.).</title>
        <authorList>
            <person name="Zhang J."/>
        </authorList>
    </citation>
    <scope>NUCLEOTIDE SEQUENCE [LARGE SCALE GENOMIC DNA]</scope>
    <source>
        <strain evidence="2 3">SDW018</strain>
    </source>
</reference>
<keyword evidence="3" id="KW-1185">Reference proteome</keyword>
<keyword evidence="1" id="KW-0812">Transmembrane</keyword>
<evidence type="ECO:0000256" key="1">
    <source>
        <dbReference type="SAM" id="Phobius"/>
    </source>
</evidence>
<protein>
    <submittedName>
        <fullName evidence="2">Uncharacterized protein</fullName>
    </submittedName>
</protein>
<keyword evidence="1" id="KW-1133">Transmembrane helix</keyword>
<name>A0A271LUT8_9HYPH</name>
<evidence type="ECO:0000313" key="3">
    <source>
        <dbReference type="Proteomes" id="UP000216442"/>
    </source>
</evidence>
<keyword evidence="1" id="KW-0472">Membrane</keyword>
<accession>A0A271LUT8</accession>
<sequence length="296" mass="31762">MVGMKDIGCLGFAWKRLSRQLWSVRLALVRGVLVGLAVLLFSAGAPDAGEGKAPLQDHPERRGLGVKLAGKSSTNPAATPGRDVSAAPTIVWGRSLFVRKPALLEGISFTGVMDQLVASSNGKIADRNELFRNWWSTAAGDECEDLRPKQPNGGPPFSYDCSRAEGMLKDKDPYKVFGDGKTPFIIVAAVNRVDLLLGDDCGEFRVIAGKHPDWKNPVPNEAEAPDGITGEMLIAFEAVMPNEGDPKRCRCDPEVLAIPFGRADPRPATVRGPGSRDFAAQVFPGGNNARGGRQRC</sequence>
<dbReference type="AlphaFoldDB" id="A0A271LUT8"/>